<dbReference type="PROSITE" id="PS50075">
    <property type="entry name" value="CARRIER"/>
    <property type="match status" value="1"/>
</dbReference>
<evidence type="ECO:0000259" key="1">
    <source>
        <dbReference type="PROSITE" id="PS50075"/>
    </source>
</evidence>
<evidence type="ECO:0000313" key="3">
    <source>
        <dbReference type="Proteomes" id="UP001459714"/>
    </source>
</evidence>
<dbReference type="InterPro" id="IPR045851">
    <property type="entry name" value="AMP-bd_C_sf"/>
</dbReference>
<evidence type="ECO:0000313" key="2">
    <source>
        <dbReference type="EMBL" id="MEL3956459.1"/>
    </source>
</evidence>
<feature type="domain" description="Carrier" evidence="1">
    <location>
        <begin position="495"/>
        <end position="569"/>
    </location>
</feature>
<accession>A0ABU9JUE0</accession>
<dbReference type="RefSeq" id="WP_342019793.1">
    <property type="nucleotide sequence ID" value="NZ_JBBYAK010000001.1"/>
</dbReference>
<dbReference type="Gene3D" id="3.30.300.30">
    <property type="match status" value="1"/>
</dbReference>
<dbReference type="InterPro" id="IPR042099">
    <property type="entry name" value="ANL_N_sf"/>
</dbReference>
<gene>
    <name evidence="2" type="ORF">NST17_04440</name>
</gene>
<organism evidence="2 3">
    <name type="scientific">Caldifermentibacillus hisashii</name>
    <dbReference type="NCBI Taxonomy" id="996558"/>
    <lineage>
        <taxon>Bacteria</taxon>
        <taxon>Bacillati</taxon>
        <taxon>Bacillota</taxon>
        <taxon>Bacilli</taxon>
        <taxon>Bacillales</taxon>
        <taxon>Bacillaceae</taxon>
        <taxon>Caldifermentibacillus</taxon>
    </lineage>
</organism>
<dbReference type="PANTHER" id="PTHR45527">
    <property type="entry name" value="NONRIBOSOMAL PEPTIDE SYNTHETASE"/>
    <property type="match status" value="1"/>
</dbReference>
<dbReference type="Gene3D" id="3.40.50.12780">
    <property type="entry name" value="N-terminal domain of ligase-like"/>
    <property type="match status" value="1"/>
</dbReference>
<dbReference type="Pfam" id="PF00550">
    <property type="entry name" value="PP-binding"/>
    <property type="match status" value="1"/>
</dbReference>
<dbReference type="SUPFAM" id="SSF56801">
    <property type="entry name" value="Acetyl-CoA synthetase-like"/>
    <property type="match status" value="1"/>
</dbReference>
<protein>
    <submittedName>
        <fullName evidence="2">Non-ribosomal peptide synthetase</fullName>
    </submittedName>
</protein>
<dbReference type="InterPro" id="IPR020845">
    <property type="entry name" value="AMP-binding_CS"/>
</dbReference>
<keyword evidence="3" id="KW-1185">Reference proteome</keyword>
<name>A0ABU9JUE0_9BACI</name>
<reference evidence="2 3" key="1">
    <citation type="submission" date="2024-03" db="EMBL/GenBank/DDBJ databases">
        <title>Bacilli Hybrid Assemblies.</title>
        <authorList>
            <person name="Kovac J."/>
        </authorList>
    </citation>
    <scope>NUCLEOTIDE SEQUENCE [LARGE SCALE GENOMIC DNA]</scope>
    <source>
        <strain evidence="2 3">FSL M8-0022</strain>
    </source>
</reference>
<dbReference type="InterPro" id="IPR036736">
    <property type="entry name" value="ACP-like_sf"/>
</dbReference>
<dbReference type="InterPro" id="IPR009081">
    <property type="entry name" value="PP-bd_ACP"/>
</dbReference>
<dbReference type="EMBL" id="JBBYAK010000001">
    <property type="protein sequence ID" value="MEL3956459.1"/>
    <property type="molecule type" value="Genomic_DNA"/>
</dbReference>
<dbReference type="Pfam" id="PF00501">
    <property type="entry name" value="AMP-binding"/>
    <property type="match status" value="1"/>
</dbReference>
<dbReference type="PANTHER" id="PTHR45527:SF1">
    <property type="entry name" value="FATTY ACID SYNTHASE"/>
    <property type="match status" value="1"/>
</dbReference>
<comment type="caution">
    <text evidence="2">The sequence shown here is derived from an EMBL/GenBank/DDBJ whole genome shotgun (WGS) entry which is preliminary data.</text>
</comment>
<dbReference type="SUPFAM" id="SSF47336">
    <property type="entry name" value="ACP-like"/>
    <property type="match status" value="1"/>
</dbReference>
<dbReference type="InterPro" id="IPR000873">
    <property type="entry name" value="AMP-dep_synth/lig_dom"/>
</dbReference>
<dbReference type="PROSITE" id="PS00455">
    <property type="entry name" value="AMP_BINDING"/>
    <property type="match status" value="1"/>
</dbReference>
<dbReference type="Proteomes" id="UP001459714">
    <property type="component" value="Unassembled WGS sequence"/>
</dbReference>
<sequence length="1042" mass="122670">MNRKIIFEKLHDTAIKNPQKVAISLNHSEITYLKFWELVNTMSQNILRYTKGENEIIPIRIYDRKNALISIFAIYRAGCAWVALDKEIKKDKCLEIINEIEPKFIISDNSSEEDLHNNILSFDELLERNENNGDDFHPRYHDDLISYILYTSGTTGKPKGCVISDNQLISKLITLDNTFEFTENDNYLFSTNYSFDVSITEIFGWVFSGGKVTIYDDSLPEHKIPEFIFKKGVTHIAFSPSFFKVFFKNNEEYFRNVKFLFLAGEKFPVDLARTIKSSGLKMKTYNLYGPTETTIYATYFNISELSHEANSVPIGYPLNNVKIKIDNPDKDGLGEILIGGEGVSNGYYKRKNLNNEKFININNERFYRSGDIGKIEENTIYFYGRIDNQMKINGIRVEPEEIELTIKKFEHVEDVVVKLETYDQKDILVAFIVAKEQLNKEDIFNFLKDKIESYFIPKYYVQIDELPLNKNKKVDYHKLSDIFKTHIKRRNIGSQFETQTESIMSEVWGKILKIPVSRTDNFFQIGGDSLDTVSLLLEIEEIFELQLNVSDIIKYPVLSELCEFIDRLKREHSNFLNEKDLSRFGTTLIKNNETVLYLNKETSLQEVKLLNEKKEISVKLDRIIPVNNFRKKPTYSLSSFNNNFDYNIKVDKFPLFSRQEFYLRKNFNNNYLIKEVTIRDFSKEDIIEAIYKLINNNILLRSIISESTQEFVELKSVPLELLDINYIELDNYKYEDAVKYIKKITNDLYMNISSQPIFNNILYNLVLVKFNLNVYKLIFVLNHHIADASALNNLERQVVSLLSNNSIVINDYDYRQFTYDVINKNNDNMVNQLLNSNYYKTLKKYLYDENSIIERTPDAPIYRITPSISNRDLQKKDHFIFDFLIDLFKEEFEPDYLCFQILKNLEKFNNKELSGDIGDYHVSVFVPFNTKKDKDLYKKSEDLLKYYYEEKGCHIDYICSSNRYLSINDTQLFGEIYLSINYLGEFTDADFKKWEENLLETKNNISKLNQKIRITCFYKNNKPYIYILGNLKLSSKFDKYIF</sequence>
<proteinExistence type="predicted"/>
<dbReference type="Gene3D" id="1.10.1200.10">
    <property type="entry name" value="ACP-like"/>
    <property type="match status" value="1"/>
</dbReference>